<organism evidence="1 2">
    <name type="scientific">Trichinella zimbabwensis</name>
    <dbReference type="NCBI Taxonomy" id="268475"/>
    <lineage>
        <taxon>Eukaryota</taxon>
        <taxon>Metazoa</taxon>
        <taxon>Ecdysozoa</taxon>
        <taxon>Nematoda</taxon>
        <taxon>Enoplea</taxon>
        <taxon>Dorylaimia</taxon>
        <taxon>Trichinellida</taxon>
        <taxon>Trichinellidae</taxon>
        <taxon>Trichinella</taxon>
    </lineage>
</organism>
<reference evidence="1 2" key="1">
    <citation type="submission" date="2015-01" db="EMBL/GenBank/DDBJ databases">
        <title>Evolution of Trichinella species and genotypes.</title>
        <authorList>
            <person name="Korhonen P.K."/>
            <person name="Edoardo P."/>
            <person name="Giuseppe L.R."/>
            <person name="Gasser R.B."/>
        </authorList>
    </citation>
    <scope>NUCLEOTIDE SEQUENCE [LARGE SCALE GENOMIC DNA]</scope>
    <source>
        <strain evidence="1">ISS1029</strain>
    </source>
</reference>
<evidence type="ECO:0000313" key="1">
    <source>
        <dbReference type="EMBL" id="KRY95596.1"/>
    </source>
</evidence>
<evidence type="ECO:0000313" key="2">
    <source>
        <dbReference type="Proteomes" id="UP000055024"/>
    </source>
</evidence>
<comment type="caution">
    <text evidence="1">The sequence shown here is derived from an EMBL/GenBank/DDBJ whole genome shotgun (WGS) entry which is preliminary data.</text>
</comment>
<dbReference type="AlphaFoldDB" id="A0A0V1GBP7"/>
<protein>
    <submittedName>
        <fullName evidence="1">Uncharacterized protein</fullName>
    </submittedName>
</protein>
<sequence length="36" mass="3943">MSEDQLSNSNTNEPYNGRYEIINAGNTAENGIPSEI</sequence>
<name>A0A0V1GBP7_9BILA</name>
<keyword evidence="2" id="KW-1185">Reference proteome</keyword>
<dbReference type="EMBL" id="JYDP01003635">
    <property type="protein sequence ID" value="KRY95596.1"/>
    <property type="molecule type" value="Genomic_DNA"/>
</dbReference>
<gene>
    <name evidence="1" type="ORF">T11_15109</name>
</gene>
<dbReference type="Proteomes" id="UP000055024">
    <property type="component" value="Unassembled WGS sequence"/>
</dbReference>
<accession>A0A0V1GBP7</accession>
<proteinExistence type="predicted"/>